<keyword evidence="1" id="KW-1133">Transmembrane helix</keyword>
<name>A0A498IWE2_MALDO</name>
<proteinExistence type="predicted"/>
<organism evidence="2 3">
    <name type="scientific">Malus domestica</name>
    <name type="common">Apple</name>
    <name type="synonym">Pyrus malus</name>
    <dbReference type="NCBI Taxonomy" id="3750"/>
    <lineage>
        <taxon>Eukaryota</taxon>
        <taxon>Viridiplantae</taxon>
        <taxon>Streptophyta</taxon>
        <taxon>Embryophyta</taxon>
        <taxon>Tracheophyta</taxon>
        <taxon>Spermatophyta</taxon>
        <taxon>Magnoliopsida</taxon>
        <taxon>eudicotyledons</taxon>
        <taxon>Gunneridae</taxon>
        <taxon>Pentapetalae</taxon>
        <taxon>rosids</taxon>
        <taxon>fabids</taxon>
        <taxon>Rosales</taxon>
        <taxon>Rosaceae</taxon>
        <taxon>Amygdaloideae</taxon>
        <taxon>Maleae</taxon>
        <taxon>Malus</taxon>
    </lineage>
</organism>
<dbReference type="Proteomes" id="UP000290289">
    <property type="component" value="Chromosome 10"/>
</dbReference>
<feature type="transmembrane region" description="Helical" evidence="1">
    <location>
        <begin position="123"/>
        <end position="141"/>
    </location>
</feature>
<gene>
    <name evidence="2" type="ORF">DVH24_034619</name>
</gene>
<dbReference type="EMBL" id="RDQH01000336">
    <property type="protein sequence ID" value="RXH87719.1"/>
    <property type="molecule type" value="Genomic_DNA"/>
</dbReference>
<feature type="transmembrane region" description="Helical" evidence="1">
    <location>
        <begin position="53"/>
        <end position="73"/>
    </location>
</feature>
<evidence type="ECO:0000313" key="2">
    <source>
        <dbReference type="EMBL" id="RXH87719.1"/>
    </source>
</evidence>
<evidence type="ECO:0000256" key="1">
    <source>
        <dbReference type="SAM" id="Phobius"/>
    </source>
</evidence>
<sequence>MDWYSTPAADALPSSCVTCAMYLSISVKVPTFYRGLLILVSQFHEHKNTSRNFLGLICMLMVIHCLSTFQNLWHAGVKVHYQEEQAVFKVASRRPSFTHFLRSGIFHGSGFSIFGRPGTSNRGVDIAFGICLYPCFMWIAVKNPRQKGAMLWNNMVLGCLGSATWNLPDKARLGAIWQDRQGWEPWCKIGTIRSHGDRSMATGNCGTSRHGCERRAGVGLGQVMCNMRTWTTRFVMLGYS</sequence>
<keyword evidence="3" id="KW-1185">Reference proteome</keyword>
<reference evidence="2 3" key="1">
    <citation type="submission" date="2018-10" db="EMBL/GenBank/DDBJ databases">
        <title>A high-quality apple genome assembly.</title>
        <authorList>
            <person name="Hu J."/>
        </authorList>
    </citation>
    <scope>NUCLEOTIDE SEQUENCE [LARGE SCALE GENOMIC DNA]</scope>
    <source>
        <strain evidence="3">cv. HFTH1</strain>
        <tissue evidence="2">Young leaf</tissue>
    </source>
</reference>
<dbReference type="AlphaFoldDB" id="A0A498IWE2"/>
<evidence type="ECO:0000313" key="3">
    <source>
        <dbReference type="Proteomes" id="UP000290289"/>
    </source>
</evidence>
<keyword evidence="1" id="KW-0812">Transmembrane</keyword>
<protein>
    <submittedName>
        <fullName evidence="2">Uncharacterized protein</fullName>
    </submittedName>
</protein>
<comment type="caution">
    <text evidence="2">The sequence shown here is derived from an EMBL/GenBank/DDBJ whole genome shotgun (WGS) entry which is preliminary data.</text>
</comment>
<keyword evidence="1" id="KW-0472">Membrane</keyword>
<accession>A0A498IWE2</accession>